<comment type="caution">
    <text evidence="3">The sequence shown here is derived from an EMBL/GenBank/DDBJ whole genome shotgun (WGS) entry which is preliminary data.</text>
</comment>
<reference evidence="3 4" key="1">
    <citation type="submission" date="2018-12" db="EMBL/GenBank/DDBJ databases">
        <title>Hymenobacter gummosus sp. nov., isolated from a spring.</title>
        <authorList>
            <person name="Nie L."/>
        </authorList>
    </citation>
    <scope>NUCLEOTIDE SEQUENCE [LARGE SCALE GENOMIC DNA]</scope>
    <source>
        <strain evidence="3 4">KCTC 52166</strain>
    </source>
</reference>
<proteinExistence type="predicted"/>
<protein>
    <submittedName>
        <fullName evidence="3">Uncharacterized protein</fullName>
    </submittedName>
</protein>
<dbReference type="RefSeq" id="WP_126692388.1">
    <property type="nucleotide sequence ID" value="NZ_RXOF01000003.1"/>
</dbReference>
<feature type="region of interest" description="Disordered" evidence="1">
    <location>
        <begin position="100"/>
        <end position="150"/>
    </location>
</feature>
<accession>A0A431U5N2</accession>
<dbReference type="OrthoDB" id="1376443at2"/>
<feature type="signal peptide" evidence="2">
    <location>
        <begin position="1"/>
        <end position="24"/>
    </location>
</feature>
<dbReference type="Proteomes" id="UP000282184">
    <property type="component" value="Unassembled WGS sequence"/>
</dbReference>
<evidence type="ECO:0000313" key="4">
    <source>
        <dbReference type="Proteomes" id="UP000282184"/>
    </source>
</evidence>
<feature type="chain" id="PRO_5019567389" evidence="2">
    <location>
        <begin position="25"/>
        <end position="408"/>
    </location>
</feature>
<evidence type="ECO:0000256" key="2">
    <source>
        <dbReference type="SAM" id="SignalP"/>
    </source>
</evidence>
<name>A0A431U5N2_9BACT</name>
<organism evidence="3 4">
    <name type="scientific">Hymenobacter gummosus</name>
    <dbReference type="NCBI Taxonomy" id="1776032"/>
    <lineage>
        <taxon>Bacteria</taxon>
        <taxon>Pseudomonadati</taxon>
        <taxon>Bacteroidota</taxon>
        <taxon>Cytophagia</taxon>
        <taxon>Cytophagales</taxon>
        <taxon>Hymenobacteraceae</taxon>
        <taxon>Hymenobacter</taxon>
    </lineage>
</organism>
<evidence type="ECO:0000313" key="3">
    <source>
        <dbReference type="EMBL" id="RTQ51496.1"/>
    </source>
</evidence>
<dbReference type="AlphaFoldDB" id="A0A431U5N2"/>
<keyword evidence="2" id="KW-0732">Signal</keyword>
<feature type="compositionally biased region" description="Pro residues" evidence="1">
    <location>
        <begin position="105"/>
        <end position="122"/>
    </location>
</feature>
<sequence>MKPTTAFLLSAAIGWLLLAGGCAPAPKPPVPAEPASYAAVLRRAGLVAPLPRHRRWLHFCDTTRDARFRLGRQLPQVWAWLADYYERVEAGNVPEPAELVRLSRPTPPDSLPPPSPPPPPPTVRFHSPSAAAEQQRQRQERQQRLQQRQQTARLLTAMQRAGLLPGPWRAQATQLQLLACAADRSELLYLLAQLATVADTLRRDTLLLPALQRAGLLRPEPARRLRRALARQHIIDPIEVLPYLRSPSCTFSRAEYPAAPGAYLRQLHQDVAGLLGLTLTDFRYQMRIPPDVLPCAPYCPDNRELTVSFRVDGRRYAYRSDWVPVGSEIDHDDFCQLFNRILAERDSAYRLVSVGSSISQNVGCSPDRFGLWLLTAAQARRLEAADGRLRQLRAGYDSVVFQMLPPGL</sequence>
<dbReference type="PROSITE" id="PS51257">
    <property type="entry name" value="PROKAR_LIPOPROTEIN"/>
    <property type="match status" value="1"/>
</dbReference>
<keyword evidence="4" id="KW-1185">Reference proteome</keyword>
<gene>
    <name evidence="3" type="ORF">EJV47_06760</name>
</gene>
<dbReference type="EMBL" id="RXOF01000003">
    <property type="protein sequence ID" value="RTQ51496.1"/>
    <property type="molecule type" value="Genomic_DNA"/>
</dbReference>
<evidence type="ECO:0000256" key="1">
    <source>
        <dbReference type="SAM" id="MobiDB-lite"/>
    </source>
</evidence>